<feature type="region of interest" description="Disordered" evidence="1">
    <location>
        <begin position="1849"/>
        <end position="1868"/>
    </location>
</feature>
<feature type="compositionally biased region" description="Polar residues" evidence="1">
    <location>
        <begin position="1675"/>
        <end position="1684"/>
    </location>
</feature>
<dbReference type="InterPro" id="IPR042849">
    <property type="entry name" value="ARHGEF33"/>
</dbReference>
<feature type="compositionally biased region" description="Polar residues" evidence="1">
    <location>
        <begin position="2191"/>
        <end position="2203"/>
    </location>
</feature>
<feature type="region of interest" description="Disordered" evidence="1">
    <location>
        <begin position="951"/>
        <end position="1006"/>
    </location>
</feature>
<feature type="region of interest" description="Disordered" evidence="1">
    <location>
        <begin position="139"/>
        <end position="166"/>
    </location>
</feature>
<feature type="region of interest" description="Disordered" evidence="1">
    <location>
        <begin position="692"/>
        <end position="762"/>
    </location>
</feature>
<feature type="region of interest" description="Disordered" evidence="1">
    <location>
        <begin position="1120"/>
        <end position="1146"/>
    </location>
</feature>
<feature type="compositionally biased region" description="Low complexity" evidence="1">
    <location>
        <begin position="1713"/>
        <end position="1742"/>
    </location>
</feature>
<feature type="region of interest" description="Disordered" evidence="1">
    <location>
        <begin position="2434"/>
        <end position="2514"/>
    </location>
</feature>
<dbReference type="RefSeq" id="XP_055879351.1">
    <property type="nucleotide sequence ID" value="XM_056023376.1"/>
</dbReference>
<dbReference type="RefSeq" id="XP_055879352.1">
    <property type="nucleotide sequence ID" value="XM_056023377.1"/>
</dbReference>
<dbReference type="OrthoDB" id="245697at2759"/>
<evidence type="ECO:0000313" key="9">
    <source>
        <dbReference type="RefSeq" id="XP_055879352.1"/>
    </source>
</evidence>
<feature type="compositionally biased region" description="Polar residues" evidence="1">
    <location>
        <begin position="1120"/>
        <end position="1133"/>
    </location>
</feature>
<evidence type="ECO:0000313" key="4">
    <source>
        <dbReference type="RefSeq" id="XP_055879347.1"/>
    </source>
</evidence>
<evidence type="ECO:0000313" key="5">
    <source>
        <dbReference type="RefSeq" id="XP_055879348.1"/>
    </source>
</evidence>
<feature type="region of interest" description="Disordered" evidence="1">
    <location>
        <begin position="2191"/>
        <end position="2218"/>
    </location>
</feature>
<feature type="compositionally biased region" description="Polar residues" evidence="1">
    <location>
        <begin position="969"/>
        <end position="989"/>
    </location>
</feature>
<feature type="compositionally biased region" description="Polar residues" evidence="1">
    <location>
        <begin position="1648"/>
        <end position="1668"/>
    </location>
</feature>
<feature type="region of interest" description="Disordered" evidence="1">
    <location>
        <begin position="1647"/>
        <end position="1700"/>
    </location>
</feature>
<evidence type="ECO:0000259" key="2">
    <source>
        <dbReference type="PROSITE" id="PS50010"/>
    </source>
</evidence>
<feature type="compositionally biased region" description="Basic and acidic residues" evidence="1">
    <location>
        <begin position="2493"/>
        <end position="2508"/>
    </location>
</feature>
<feature type="compositionally biased region" description="Basic and acidic residues" evidence="1">
    <location>
        <begin position="2204"/>
        <end position="2218"/>
    </location>
</feature>
<dbReference type="InterPro" id="IPR000219">
    <property type="entry name" value="DH_dom"/>
</dbReference>
<dbReference type="SMART" id="SM00325">
    <property type="entry name" value="RhoGEF"/>
    <property type="match status" value="1"/>
</dbReference>
<feature type="region of interest" description="Disordered" evidence="1">
    <location>
        <begin position="1780"/>
        <end position="1813"/>
    </location>
</feature>
<feature type="compositionally biased region" description="Polar residues" evidence="1">
    <location>
        <begin position="2061"/>
        <end position="2070"/>
    </location>
</feature>
<dbReference type="Proteomes" id="UP001165740">
    <property type="component" value="Chromosome 3"/>
</dbReference>
<dbReference type="RefSeq" id="XP_055879348.1">
    <property type="nucleotide sequence ID" value="XM_056023373.1"/>
</dbReference>
<feature type="compositionally biased region" description="Basic residues" evidence="1">
    <location>
        <begin position="1796"/>
        <end position="1806"/>
    </location>
</feature>
<feature type="compositionally biased region" description="Basic and acidic residues" evidence="1">
    <location>
        <begin position="926"/>
        <end position="938"/>
    </location>
</feature>
<keyword evidence="3" id="KW-1185">Reference proteome</keyword>
<feature type="region of interest" description="Disordered" evidence="1">
    <location>
        <begin position="1713"/>
        <end position="1759"/>
    </location>
</feature>
<feature type="compositionally biased region" description="Basic and acidic residues" evidence="1">
    <location>
        <begin position="139"/>
        <end position="158"/>
    </location>
</feature>
<organism evidence="3 9">
    <name type="scientific">Biomphalaria glabrata</name>
    <name type="common">Bloodfluke planorb</name>
    <name type="synonym">Freshwater snail</name>
    <dbReference type="NCBI Taxonomy" id="6526"/>
    <lineage>
        <taxon>Eukaryota</taxon>
        <taxon>Metazoa</taxon>
        <taxon>Spiralia</taxon>
        <taxon>Lophotrochozoa</taxon>
        <taxon>Mollusca</taxon>
        <taxon>Gastropoda</taxon>
        <taxon>Heterobranchia</taxon>
        <taxon>Euthyneura</taxon>
        <taxon>Panpulmonata</taxon>
        <taxon>Hygrophila</taxon>
        <taxon>Lymnaeoidea</taxon>
        <taxon>Planorbidae</taxon>
        <taxon>Biomphalaria</taxon>
    </lineage>
</organism>
<accession>A0A9W2ZWJ9</accession>
<feature type="compositionally biased region" description="Polar residues" evidence="1">
    <location>
        <begin position="1780"/>
        <end position="1791"/>
    </location>
</feature>
<dbReference type="RefSeq" id="XP_055879347.1">
    <property type="nucleotide sequence ID" value="XM_056023372.1"/>
</dbReference>
<evidence type="ECO:0000313" key="8">
    <source>
        <dbReference type="RefSeq" id="XP_055879351.1"/>
    </source>
</evidence>
<feature type="compositionally biased region" description="Basic and acidic residues" evidence="1">
    <location>
        <begin position="2071"/>
        <end position="2086"/>
    </location>
</feature>
<protein>
    <submittedName>
        <fullName evidence="4 5">Uncharacterized protein LOC106060266 isoform X1</fullName>
    </submittedName>
</protein>
<name>A0A9W2ZWJ9_BIOGL</name>
<feature type="compositionally biased region" description="Polar residues" evidence="1">
    <location>
        <begin position="870"/>
        <end position="883"/>
    </location>
</feature>
<evidence type="ECO:0000313" key="7">
    <source>
        <dbReference type="RefSeq" id="XP_055879350.1"/>
    </source>
</evidence>
<evidence type="ECO:0000313" key="10">
    <source>
        <dbReference type="RefSeq" id="XP_055879353.1"/>
    </source>
</evidence>
<gene>
    <name evidence="4 5 6 7 8 9 10" type="primary">LOC106060266</name>
</gene>
<dbReference type="Gene3D" id="1.20.900.10">
    <property type="entry name" value="Dbl homology (DH) domain"/>
    <property type="match status" value="1"/>
</dbReference>
<dbReference type="SUPFAM" id="SSF48065">
    <property type="entry name" value="DBL homology domain (DH-domain)"/>
    <property type="match status" value="1"/>
</dbReference>
<evidence type="ECO:0000313" key="3">
    <source>
        <dbReference type="Proteomes" id="UP001165740"/>
    </source>
</evidence>
<dbReference type="RefSeq" id="XP_055879349.1">
    <property type="nucleotide sequence ID" value="XM_056023374.1"/>
</dbReference>
<feature type="region of interest" description="Disordered" evidence="1">
    <location>
        <begin position="2061"/>
        <end position="2115"/>
    </location>
</feature>
<feature type="compositionally biased region" description="Polar residues" evidence="1">
    <location>
        <begin position="2094"/>
        <end position="2114"/>
    </location>
</feature>
<feature type="compositionally biased region" description="Polar residues" evidence="1">
    <location>
        <begin position="2463"/>
        <end position="2482"/>
    </location>
</feature>
<dbReference type="GO" id="GO:0035556">
    <property type="term" value="P:intracellular signal transduction"/>
    <property type="evidence" value="ECO:0007669"/>
    <property type="project" value="InterPro"/>
</dbReference>
<sequence>MDEDSDVDKDLDSSLLADLHHGLDSSVDDCSSVFDKEEFMALKGAQKVEENQTEGLAMDQIAMLQEMVQEMKKGFQSAVEELGKIQAKEEHDSARGKQQQQLENLTETLQEIKSQLSVLTKDVDLIKDEQKLIKEQLEEVRSNRGSSLDRRSQSDSESHQVIPIPDSELLPEEWNYKISDFPAVEDAKQTLDTSDEARTSNDSEVTSVACKSLSLTQALAEKCLRLNHMESSDEEERSTNRRVSHYTPKLSHLLLQEAANRRHSMPVVPTPENTTRDVVNAGKRQKTVKDLADSERDYCSKLWSLLNNYLTPLQSGGFFSAKELDVLIPQYMEQLYVEHCHICTGLQERLVHWTHMGTIADLFTRVTDLNSLDSILPFYQVYAEDLPTAITCLKRALLQSSEFKDFLRAIKHSSCASEDLMALIMSPVQHMPRFLLQLQQILRYTPTTHLDYPLLQTSLQRLRTFVDQLNKDVSSAMQVLSQENSLRLNGNEFQGSQLDTSLHLVTSEEDNITSARALSKSTLSHVQSEWLDDVYSHRSLQQFEDTRHHMMRPLSGHTNTLSQPDLTNINGYPQEMSGLAHFPRSQSSIPSTAVNEGLGERQYRHYKIKKVQKSPGRAHSQDYILASQSPRARPSSAIDFIGHGPQQYHYNHLTKRLYPGPLPRPHSAMGPMGMPVIDGQHRPTIISRKHLRRSQPLAGSKSFWPETSSSNISPLAYPKMKEDDDDDDDEDDTRTSDTHSLVTTGSHPPSSSHCSNESPETEFNHTNIVQESQPLAQNLDHKNSVEFSAAEVTASLAKKLYPGQVRIHPVGQQNEKLPSDLQFSREEVSPKSHPPGNPFRDYLTSSVLDRSGVRTVTNGAVMSTIVPNVSASQMNNNGNSSPNPFKESRLKSQLDDRRTTLPVDVNSVLSTEDNNDAHSGLQNGLDKGEEKQSEDKQLSEKNKQFLLSLAHTSTSDPHNKHSLRLRGVTETNKSTNPESIKQPGSSTETKSVHPQPPPRFSRNVGLESTFTNGSVETNYVGLAKQTDFKTQKAEVAPNGHTLSVNCSTNDTEGRTTMASVENSPVLTLEYHKSNSNDTAAPTHQSYTSPLDPFTQSSVSFFTANIQPVVRPTNPFLATSRNSFNPAASESTSSGKDDGFPATLSHKDSNFQTESHTVINRTDSVDDVRKKEDRMRAKDGGRLSLTHDMSRTIDDPVASRKKMHFKASIKNLFSKKKGSIILADVEREVVMEMACAAVSTMSRSDIPSGITNQKADNFKSTESIEGKWNKEEMAFEIKTRKDQGSSTSSPIKVSKLFHSQPKVAKILSRAGKDCCELSKDEFQQFQTSLDSARPQEPSPNNSAVCTPYTVSSQAMKGNVADRNTVQFQDVIEKQIMSQTTEVALLNKDKTLFPSDQSYSDGTIINMNKFLPPKTGQVKEISGRVKGKMRDSKSQTGESDTLLIRKFEKDQQHTASELDSRKSEKQAFKTSIFLCHKCQIGDNEQNKCTSGSGIVLSNSSNISEKHVIEKCKVCGSYWQNKDSPQTDANREYNGVDAKMNIDVPHTASEDLSCAECLKPCSNAIQSYEQSLSSQLKACQDLERQILDSEKCFKLSPSQSTSFVSKSLISSHSQHQGKGDTGIEGILNTRHEKNDHISSNNFIRIDKHDQVASNKSQKSNSGDHISNINSTKSDKNDNISGNNSSRNDTLDLVSGNNSSKSSENKITKSFFKLFLPSKSDSNSKSPKSDSNSKSLKSDSNSKSNSYGSNQVAEDPTLKTSKTSVSSAVTAPLSNIDQHISKTQISQEISSNKNGESFHLKKVKSKRKDKTKQQAVDKSEDVETLDVSKHYILKGKDFDHHYTLYYDEETAVNGDGSPGQTPPTKYKNSDNSLHSCSKKEIYRHYLKTRPANDVFRKRYKQHKSQLHFTNSNSEEHALAYRKDFPDKNLKHERSENVLQSYRQKVLPAYSDAIPLRENVLLSSCNAADTSCWSNIRPISRQCCSLEESSSPHPLLSSSFLHQSNLSKIESDRKSQDLKDSVTCDIDGQKHSTGIPVMPIILPVVGYRDGQRNTLFNFWPSYMSRTQASSGSNGHNKSDEGTPAEDALKESESEETSVKQDSTSSQLVATSACEESNSYKPRRSHLLTLSVREVKEETLPAGAVEQEDIPEQHNLTSKQDMAAKNDNLTEQSVVQFSGNLTSPNVNNKTALVATKGSASLSHGNTKEAQVSKDDLNDVESGKNDHRARFTSAFPKMYSNQSHQDKPMPVNTKQFILRTSSPCELATNPSLNQFAICNENPLLDSALFSSQYPCKNLEPSARIKPEKRSKNKVMVNIGSNDGLTTLIDHSLATHEPQARSGKHEHRYHLEGVVMRSDHKSRHARPSTAEMFRGGFNHNIPPQPYLMNRPISHPHVDSTLHHGSAIKHGTKHWSVHADLPRTSPNHLVSHKSSKTLKNDLSFRNSFFGDPKRNSPSSQSSYSVQSEGSQKTNLSKSPNHTAGEVTQVNVHATPDLLPPDSHLKDEPCCKLKDKSTKQSQSLFTRLTQSSLSFFSRDPKPNNAPK</sequence>
<dbReference type="PANTHER" id="PTHR46944">
    <property type="entry name" value="RHO GUANINE NUCLEOTIDE EXCHANGE FACTOR 33"/>
    <property type="match status" value="1"/>
</dbReference>
<evidence type="ECO:0000313" key="6">
    <source>
        <dbReference type="RefSeq" id="XP_055879349.1"/>
    </source>
</evidence>
<feature type="compositionally biased region" description="Basic and acidic residues" evidence="1">
    <location>
        <begin position="1134"/>
        <end position="1146"/>
    </location>
</feature>
<evidence type="ECO:0000256" key="1">
    <source>
        <dbReference type="SAM" id="MobiDB-lite"/>
    </source>
</evidence>
<reference evidence="4 5" key="1">
    <citation type="submission" date="2025-04" db="UniProtKB">
        <authorList>
            <consortium name="RefSeq"/>
        </authorList>
    </citation>
    <scope>IDENTIFICATION</scope>
</reference>
<dbReference type="RefSeq" id="XP_055879353.1">
    <property type="nucleotide sequence ID" value="XM_056023378.1"/>
</dbReference>
<feature type="compositionally biased region" description="Polar residues" evidence="1">
    <location>
        <begin position="738"/>
        <end position="758"/>
    </location>
</feature>
<feature type="domain" description="DH" evidence="2">
    <location>
        <begin position="283"/>
        <end position="472"/>
    </location>
</feature>
<dbReference type="PROSITE" id="PS50010">
    <property type="entry name" value="DH_2"/>
    <property type="match status" value="1"/>
</dbReference>
<proteinExistence type="predicted"/>
<dbReference type="GO" id="GO:0005085">
    <property type="term" value="F:guanyl-nucleotide exchange factor activity"/>
    <property type="evidence" value="ECO:0007669"/>
    <property type="project" value="InterPro"/>
</dbReference>
<dbReference type="RefSeq" id="XP_055879350.1">
    <property type="nucleotide sequence ID" value="XM_056023375.1"/>
</dbReference>
<dbReference type="Pfam" id="PF00621">
    <property type="entry name" value="RhoGEF"/>
    <property type="match status" value="1"/>
</dbReference>
<dbReference type="GeneID" id="106060266"/>
<feature type="region of interest" description="Disordered" evidence="1">
    <location>
        <begin position="870"/>
        <end position="938"/>
    </location>
</feature>
<dbReference type="InterPro" id="IPR035899">
    <property type="entry name" value="DBL_dom_sf"/>
</dbReference>
<feature type="compositionally biased region" description="Acidic residues" evidence="1">
    <location>
        <begin position="723"/>
        <end position="732"/>
    </location>
</feature>
<dbReference type="PROSITE" id="PS00741">
    <property type="entry name" value="DH_1"/>
    <property type="match status" value="1"/>
</dbReference>
<feature type="compositionally biased region" description="Basic and acidic residues" evidence="1">
    <location>
        <begin position="886"/>
        <end position="899"/>
    </location>
</feature>
<dbReference type="InterPro" id="IPR001331">
    <property type="entry name" value="GDS_CDC24_CS"/>
</dbReference>
<feature type="region of interest" description="Disordered" evidence="1">
    <location>
        <begin position="2409"/>
        <end position="2428"/>
    </location>
</feature>
<dbReference type="PANTHER" id="PTHR46944:SF1">
    <property type="entry name" value="RHO GUANINE NUCLEOTIDE EXCHANGE FACTOR 33"/>
    <property type="match status" value="1"/>
</dbReference>
<feature type="compositionally biased region" description="Low complexity" evidence="1">
    <location>
        <begin position="2447"/>
        <end position="2462"/>
    </location>
</feature>